<dbReference type="Proteomes" id="UP000663852">
    <property type="component" value="Unassembled WGS sequence"/>
</dbReference>
<evidence type="ECO:0000256" key="1">
    <source>
        <dbReference type="SAM" id="Coils"/>
    </source>
</evidence>
<keyword evidence="1" id="KW-0175">Coiled coil</keyword>
<feature type="region of interest" description="Disordered" evidence="2">
    <location>
        <begin position="197"/>
        <end position="236"/>
    </location>
</feature>
<feature type="compositionally biased region" description="Polar residues" evidence="2">
    <location>
        <begin position="432"/>
        <end position="443"/>
    </location>
</feature>
<evidence type="ECO:0000313" key="4">
    <source>
        <dbReference type="Proteomes" id="UP000663852"/>
    </source>
</evidence>
<feature type="compositionally biased region" description="Basic and acidic residues" evidence="2">
    <location>
        <begin position="39"/>
        <end position="51"/>
    </location>
</feature>
<feature type="region of interest" description="Disordered" evidence="2">
    <location>
        <begin position="371"/>
        <end position="443"/>
    </location>
</feature>
<dbReference type="EMBL" id="CAJNOJ010001333">
    <property type="protein sequence ID" value="CAF1549394.1"/>
    <property type="molecule type" value="Genomic_DNA"/>
</dbReference>
<accession>A0A815WVZ8</accession>
<comment type="caution">
    <text evidence="3">The sequence shown here is derived from an EMBL/GenBank/DDBJ whole genome shotgun (WGS) entry which is preliminary data.</text>
</comment>
<protein>
    <submittedName>
        <fullName evidence="3">Uncharacterized protein</fullName>
    </submittedName>
</protein>
<gene>
    <name evidence="3" type="ORF">EDS130_LOCUS45892</name>
</gene>
<evidence type="ECO:0000313" key="3">
    <source>
        <dbReference type="EMBL" id="CAF1549394.1"/>
    </source>
</evidence>
<organism evidence="3 4">
    <name type="scientific">Adineta ricciae</name>
    <name type="common">Rotifer</name>
    <dbReference type="NCBI Taxonomy" id="249248"/>
    <lineage>
        <taxon>Eukaryota</taxon>
        <taxon>Metazoa</taxon>
        <taxon>Spiralia</taxon>
        <taxon>Gnathifera</taxon>
        <taxon>Rotifera</taxon>
        <taxon>Eurotatoria</taxon>
        <taxon>Bdelloidea</taxon>
        <taxon>Adinetida</taxon>
        <taxon>Adinetidae</taxon>
        <taxon>Adineta</taxon>
    </lineage>
</organism>
<feature type="compositionally biased region" description="Basic and acidic residues" evidence="2">
    <location>
        <begin position="422"/>
        <end position="431"/>
    </location>
</feature>
<proteinExistence type="predicted"/>
<sequence>MTKKKSKKNNVSSKNESAATIVDDSENAVPNVTTNIADTNERDLFDTMDKTMRKRKKHLNDFYHNPKRTKVVSDSDEDDDDDDVSDESKKNSNRESARNGFSNGTKTNGVGNSSSDGSVDFTSSNEHDLTSTLINAEKRLALNKSIFLHNKSRSNGCVNKNKSSELTDEINCQRTPSSVDINQGEATQSQQVAKTLVSTSKHSKQHCESNRKMTKKKSKKNNVSSKNESAAAIIDDSENAVPNVTTNIADTNERDLFDTTDKTMRKRKEHLNDFYLNAKRTKVISDSDDDDDVSDESKKNSNRGSARNGFSNGTKTNGVGNPSSDGSVDFTSSNISLTTSSSGHDLTSTPINAEKRLALNKSIFLHNKSRSNGYVNKNKSSEMTDEINCQRTPSSVDTNQGETTQSQQVAKTFVSTNKHSKQHSESNKNRDALSQTASNGKTPYISQSSITFATQSAVTNKHTNSNSGQFNNNFQVNRSLICSHTDGEPVVNRPSTTTRSQWRPIDIKNTMEYRELEKKNKDLSNKVDNLKEALSKERKDRKRMEETHILKPRGSFWNELAIFMDSHTDLYMGDGRTIDQIGCELGLSDQTIQSVQRNADRPDKVAMNIWRRLCPTVDDRVFVQSIKRVPISTLENIYAFSRLSHPKNSFSFKKMRNDIAANIR</sequence>
<feature type="non-terminal residue" evidence="3">
    <location>
        <position position="1"/>
    </location>
</feature>
<feature type="compositionally biased region" description="Low complexity" evidence="2">
    <location>
        <begin position="108"/>
        <end position="124"/>
    </location>
</feature>
<evidence type="ECO:0000256" key="2">
    <source>
        <dbReference type="SAM" id="MobiDB-lite"/>
    </source>
</evidence>
<feature type="compositionally biased region" description="Basic and acidic residues" evidence="2">
    <location>
        <begin position="86"/>
        <end position="97"/>
    </location>
</feature>
<dbReference type="AlphaFoldDB" id="A0A815WVZ8"/>
<reference evidence="3" key="1">
    <citation type="submission" date="2021-02" db="EMBL/GenBank/DDBJ databases">
        <authorList>
            <person name="Nowell W R."/>
        </authorList>
    </citation>
    <scope>NUCLEOTIDE SEQUENCE</scope>
</reference>
<feature type="coiled-coil region" evidence="1">
    <location>
        <begin position="513"/>
        <end position="547"/>
    </location>
</feature>
<name>A0A815WVZ8_ADIRI</name>
<feature type="region of interest" description="Disordered" evidence="2">
    <location>
        <begin position="285"/>
        <end position="331"/>
    </location>
</feature>
<dbReference type="OrthoDB" id="10305709at2759"/>
<feature type="compositionally biased region" description="Polar residues" evidence="2">
    <location>
        <begin position="387"/>
        <end position="417"/>
    </location>
</feature>
<feature type="region of interest" description="Disordered" evidence="2">
    <location>
        <begin position="1"/>
        <end position="125"/>
    </location>
</feature>
<feature type="compositionally biased region" description="Acidic residues" evidence="2">
    <location>
        <begin position="74"/>
        <end position="85"/>
    </location>
</feature>
<feature type="compositionally biased region" description="Polar residues" evidence="2">
    <location>
        <begin position="28"/>
        <end position="38"/>
    </location>
</feature>
<feature type="compositionally biased region" description="Polar residues" evidence="2">
    <location>
        <begin position="302"/>
        <end position="330"/>
    </location>
</feature>